<evidence type="ECO:0000313" key="8">
    <source>
        <dbReference type="Proteomes" id="UP001140513"/>
    </source>
</evidence>
<comment type="subcellular location">
    <subcellularLocation>
        <location evidence="2">Secreted</location>
    </subcellularLocation>
</comment>
<proteinExistence type="predicted"/>
<dbReference type="PANTHER" id="PTHR33353:SF34">
    <property type="entry name" value="ENDO-BETA-1,4-GLUCANASE D"/>
    <property type="match status" value="1"/>
</dbReference>
<dbReference type="PANTHER" id="PTHR33353">
    <property type="entry name" value="PUTATIVE (AFU_ORTHOLOGUE AFUA_1G12560)-RELATED"/>
    <property type="match status" value="1"/>
</dbReference>
<dbReference type="Pfam" id="PF03443">
    <property type="entry name" value="AA9"/>
    <property type="match status" value="1"/>
</dbReference>
<name>A0A9W9CAN6_9PLEO</name>
<reference evidence="7" key="1">
    <citation type="submission" date="2022-10" db="EMBL/GenBank/DDBJ databases">
        <title>Tapping the CABI collections for fungal endophytes: first genome assemblies for Collariella, Neodidymelliopsis, Ascochyta clinopodiicola, Didymella pomorum, Didymosphaeria variabile, Neocosmospora piperis and Neocucurbitaria cava.</title>
        <authorList>
            <person name="Hill R."/>
        </authorList>
    </citation>
    <scope>NUCLEOTIDE SEQUENCE</scope>
    <source>
        <strain evidence="7">IMI 356815</strain>
    </source>
</reference>
<gene>
    <name evidence="7" type="ORF">N0V89_005647</name>
</gene>
<dbReference type="Proteomes" id="UP001140513">
    <property type="component" value="Unassembled WGS sequence"/>
</dbReference>
<dbReference type="GO" id="GO:0005576">
    <property type="term" value="C:extracellular region"/>
    <property type="evidence" value="ECO:0007669"/>
    <property type="project" value="UniProtKB-SubCell"/>
</dbReference>
<keyword evidence="8" id="KW-1185">Reference proteome</keyword>
<dbReference type="GO" id="GO:0046872">
    <property type="term" value="F:metal ion binding"/>
    <property type="evidence" value="ECO:0007669"/>
    <property type="project" value="UniProtKB-KW"/>
</dbReference>
<accession>A0A9W9CAN6</accession>
<dbReference type="GO" id="GO:0004497">
    <property type="term" value="F:monooxygenase activity"/>
    <property type="evidence" value="ECO:0007669"/>
    <property type="project" value="UniProtKB-KW"/>
</dbReference>
<dbReference type="OrthoDB" id="4849160at2759"/>
<dbReference type="GO" id="GO:0030245">
    <property type="term" value="P:cellulose catabolic process"/>
    <property type="evidence" value="ECO:0007669"/>
    <property type="project" value="UniProtKB-KW"/>
</dbReference>
<evidence type="ECO:0000256" key="5">
    <source>
        <dbReference type="SAM" id="SignalP"/>
    </source>
</evidence>
<evidence type="ECO:0000256" key="4">
    <source>
        <dbReference type="ARBA" id="ARBA00023157"/>
    </source>
</evidence>
<organism evidence="7 8">
    <name type="scientific">Didymosphaeria variabile</name>
    <dbReference type="NCBI Taxonomy" id="1932322"/>
    <lineage>
        <taxon>Eukaryota</taxon>
        <taxon>Fungi</taxon>
        <taxon>Dikarya</taxon>
        <taxon>Ascomycota</taxon>
        <taxon>Pezizomycotina</taxon>
        <taxon>Dothideomycetes</taxon>
        <taxon>Pleosporomycetidae</taxon>
        <taxon>Pleosporales</taxon>
        <taxon>Massarineae</taxon>
        <taxon>Didymosphaeriaceae</taxon>
        <taxon>Didymosphaeria</taxon>
    </lineage>
</organism>
<dbReference type="InterPro" id="IPR005103">
    <property type="entry name" value="AA9_LPMO"/>
</dbReference>
<keyword evidence="4" id="KW-1015">Disulfide bond</keyword>
<evidence type="ECO:0000256" key="2">
    <source>
        <dbReference type="ARBA" id="ARBA00004613"/>
    </source>
</evidence>
<dbReference type="RefSeq" id="XP_056071690.1">
    <property type="nucleotide sequence ID" value="XM_056214423.1"/>
</dbReference>
<dbReference type="InterPro" id="IPR049892">
    <property type="entry name" value="AA9"/>
</dbReference>
<evidence type="ECO:0000313" key="7">
    <source>
        <dbReference type="EMBL" id="KAJ4353916.1"/>
    </source>
</evidence>
<comment type="cofactor">
    <cofactor evidence="1">
        <name>Cu(2+)</name>
        <dbReference type="ChEBI" id="CHEBI:29036"/>
    </cofactor>
</comment>
<evidence type="ECO:0000259" key="6">
    <source>
        <dbReference type="Pfam" id="PF03443"/>
    </source>
</evidence>
<comment type="caution">
    <text evidence="7">The sequence shown here is derived from an EMBL/GenBank/DDBJ whole genome shotgun (WGS) entry which is preliminary data.</text>
</comment>
<dbReference type="GeneID" id="80909177"/>
<feature type="chain" id="PRO_5040967775" description="Auxiliary Activity family 9 catalytic domain-containing protein" evidence="5">
    <location>
        <begin position="18"/>
        <end position="218"/>
    </location>
</feature>
<sequence>MKATLAVVAGFAATVMGHGFVNNFTTDGQYNQGFLLDYYYQKVNTGSFPNIAAWYAENLDSGFVAPDAYGTADINCHKNSAPGAITASVKAGGSLTFSWGPDAWPHPYGPILAYVAACNGDCSKVVKTNLQWVKIQAEGIDYSSQVWASQNLHGANSPNGAQNYPQCFNIAVTGSGTKTLPAGTAGTALYKSNDPGILMNPYTTITSYAMPGPTLWSG</sequence>
<dbReference type="AlphaFoldDB" id="A0A9W9CAN6"/>
<dbReference type="Gene3D" id="2.70.50.70">
    <property type="match status" value="2"/>
</dbReference>
<protein>
    <recommendedName>
        <fullName evidence="6">Auxiliary Activity family 9 catalytic domain-containing protein</fullName>
    </recommendedName>
</protein>
<keyword evidence="5" id="KW-0732">Signal</keyword>
<keyword evidence="3" id="KW-0964">Secreted</keyword>
<feature type="signal peptide" evidence="5">
    <location>
        <begin position="1"/>
        <end position="17"/>
    </location>
</feature>
<feature type="domain" description="Auxiliary Activity family 9 catalytic" evidence="6">
    <location>
        <begin position="18"/>
        <end position="152"/>
    </location>
</feature>
<dbReference type="EMBL" id="JAPEUX010000004">
    <property type="protein sequence ID" value="KAJ4353916.1"/>
    <property type="molecule type" value="Genomic_DNA"/>
</dbReference>
<dbReference type="CDD" id="cd21175">
    <property type="entry name" value="LPMO_AA9"/>
    <property type="match status" value="1"/>
</dbReference>
<evidence type="ECO:0000256" key="1">
    <source>
        <dbReference type="ARBA" id="ARBA00001973"/>
    </source>
</evidence>
<evidence type="ECO:0000256" key="3">
    <source>
        <dbReference type="ARBA" id="ARBA00022525"/>
    </source>
</evidence>